<feature type="non-terminal residue" evidence="2">
    <location>
        <position position="342"/>
    </location>
</feature>
<evidence type="ECO:0000313" key="2">
    <source>
        <dbReference type="EMBL" id="CAE8643928.1"/>
    </source>
</evidence>
<gene>
    <name evidence="2" type="ORF">PGLA1383_LOCUS58215</name>
</gene>
<feature type="region of interest" description="Disordered" evidence="1">
    <location>
        <begin position="101"/>
        <end position="181"/>
    </location>
</feature>
<feature type="compositionally biased region" description="Low complexity" evidence="1">
    <location>
        <begin position="168"/>
        <end position="181"/>
    </location>
</feature>
<sequence>PPVLIRLNLPGYNSPDPFRLASAPSTLAGLACAVLEEIGNFSKEELDGVRNNLDRVPLTLFGELCAGQLVELASDAELGVFLATSDSPRGLAIIEVRPRDAPPAVRQATEVPSLPTSPGNSSSLSASPQPALSRKSIAFGDRGHASNGHEDYSPNQAWHSAAAPSAPQQMTQQIHQQQKHQQIQQIQQQQLSQTQEAQMRQLEQENQQIQQQLRRQEQELLLIKQQKQQEELQQLQRQQQLQKLASPMKSEPSAPAGSRQPGAEESRGYLSLSASPQEPLASRQGRMQHSPSAPALVNGTSEHNQHPGGPPLLGRSSPQGLLQPRRSQEPSQRAPSPKDPLR</sequence>
<feature type="compositionally biased region" description="Low complexity" evidence="1">
    <location>
        <begin position="312"/>
        <end position="323"/>
    </location>
</feature>
<proteinExistence type="predicted"/>
<dbReference type="OrthoDB" id="10541803at2759"/>
<keyword evidence="3" id="KW-1185">Reference proteome</keyword>
<feature type="compositionally biased region" description="Low complexity" evidence="1">
    <location>
        <begin position="112"/>
        <end position="133"/>
    </location>
</feature>
<reference evidence="2" key="1">
    <citation type="submission" date="2021-02" db="EMBL/GenBank/DDBJ databases">
        <authorList>
            <person name="Dougan E. K."/>
            <person name="Rhodes N."/>
            <person name="Thang M."/>
            <person name="Chan C."/>
        </authorList>
    </citation>
    <scope>NUCLEOTIDE SEQUENCE</scope>
</reference>
<feature type="compositionally biased region" description="Basic and acidic residues" evidence="1">
    <location>
        <begin position="141"/>
        <end position="152"/>
    </location>
</feature>
<dbReference type="EMBL" id="CAJNNV010033465">
    <property type="protein sequence ID" value="CAE8643928.1"/>
    <property type="molecule type" value="Genomic_DNA"/>
</dbReference>
<name>A0A813HY06_POLGL</name>
<dbReference type="Proteomes" id="UP000654075">
    <property type="component" value="Unassembled WGS sequence"/>
</dbReference>
<protein>
    <submittedName>
        <fullName evidence="2">Uncharacterized protein</fullName>
    </submittedName>
</protein>
<evidence type="ECO:0000256" key="1">
    <source>
        <dbReference type="SAM" id="MobiDB-lite"/>
    </source>
</evidence>
<feature type="non-terminal residue" evidence="2">
    <location>
        <position position="1"/>
    </location>
</feature>
<accession>A0A813HY06</accession>
<feature type="region of interest" description="Disordered" evidence="1">
    <location>
        <begin position="238"/>
        <end position="342"/>
    </location>
</feature>
<organism evidence="2 3">
    <name type="scientific">Polarella glacialis</name>
    <name type="common">Dinoflagellate</name>
    <dbReference type="NCBI Taxonomy" id="89957"/>
    <lineage>
        <taxon>Eukaryota</taxon>
        <taxon>Sar</taxon>
        <taxon>Alveolata</taxon>
        <taxon>Dinophyceae</taxon>
        <taxon>Suessiales</taxon>
        <taxon>Suessiaceae</taxon>
        <taxon>Polarella</taxon>
    </lineage>
</organism>
<dbReference type="AlphaFoldDB" id="A0A813HY06"/>
<comment type="caution">
    <text evidence="2">The sequence shown here is derived from an EMBL/GenBank/DDBJ whole genome shotgun (WGS) entry which is preliminary data.</text>
</comment>
<evidence type="ECO:0000313" key="3">
    <source>
        <dbReference type="Proteomes" id="UP000654075"/>
    </source>
</evidence>